<reference evidence="1 2" key="1">
    <citation type="journal article" date="2019" name="Nat. Plants">
        <title>Genome sequencing of Musa balbisiana reveals subgenome evolution and function divergence in polyploid bananas.</title>
        <authorList>
            <person name="Yao X."/>
        </authorList>
    </citation>
    <scope>NUCLEOTIDE SEQUENCE [LARGE SCALE GENOMIC DNA]</scope>
    <source>
        <strain evidence="2">cv. DH-PKW</strain>
        <tissue evidence="1">Leaves</tissue>
    </source>
</reference>
<proteinExistence type="predicted"/>
<dbReference type="AlphaFoldDB" id="A0A4S8JDI2"/>
<evidence type="ECO:0000313" key="2">
    <source>
        <dbReference type="Proteomes" id="UP000317650"/>
    </source>
</evidence>
<dbReference type="EMBL" id="PYDT01000006">
    <property type="protein sequence ID" value="THU58912.1"/>
    <property type="molecule type" value="Genomic_DNA"/>
</dbReference>
<comment type="caution">
    <text evidence="1">The sequence shown here is derived from an EMBL/GenBank/DDBJ whole genome shotgun (WGS) entry which is preliminary data.</text>
</comment>
<name>A0A4S8JDI2_MUSBA</name>
<organism evidence="1 2">
    <name type="scientific">Musa balbisiana</name>
    <name type="common">Banana</name>
    <dbReference type="NCBI Taxonomy" id="52838"/>
    <lineage>
        <taxon>Eukaryota</taxon>
        <taxon>Viridiplantae</taxon>
        <taxon>Streptophyta</taxon>
        <taxon>Embryophyta</taxon>
        <taxon>Tracheophyta</taxon>
        <taxon>Spermatophyta</taxon>
        <taxon>Magnoliopsida</taxon>
        <taxon>Liliopsida</taxon>
        <taxon>Zingiberales</taxon>
        <taxon>Musaceae</taxon>
        <taxon>Musa</taxon>
    </lineage>
</organism>
<accession>A0A4S8JDI2</accession>
<gene>
    <name evidence="1" type="ORF">C4D60_Mb03t19470</name>
</gene>
<sequence>MAKAEESTNKFATISHGGIQFMASTCQVSGPNQLIKVDEDVFNSVHRLFFSLTCQNSGPKSTTPDIKIACCIHTPSSFSSSAMKNQVIGARW</sequence>
<keyword evidence="2" id="KW-1185">Reference proteome</keyword>
<dbReference type="Proteomes" id="UP000317650">
    <property type="component" value="Chromosome 3"/>
</dbReference>
<protein>
    <submittedName>
        <fullName evidence="1">Uncharacterized protein</fullName>
    </submittedName>
</protein>
<evidence type="ECO:0000313" key="1">
    <source>
        <dbReference type="EMBL" id="THU58912.1"/>
    </source>
</evidence>